<keyword evidence="5 7" id="KW-1133">Transmembrane helix</keyword>
<evidence type="ECO:0000313" key="10">
    <source>
        <dbReference type="Proteomes" id="UP001197247"/>
    </source>
</evidence>
<sequence length="412" mass="42231">MRTGVLLRIWAGDTGARTGFQIFQFLLPVVAVTSTTATATEVGLLGAVQFLPVVLFSLAAGSLVTRFDAMLLLLVSNVLRLAAVGYLTVAALAGSLGLGDLMLAGFVVGTATIVYDVTFQSTVPRVVGPQSLQRVNGLLQGSISVVQMGAPALAGFLVAGLGGAGSFAVLTGVFFLVAAGFATRTVNTGGIVTTPVSVVEGLRYTWRDRYVRAICTQSAVFNLHEQAFMTVFLVYGLREVGLGSGAIGFAVGASSLGSLLGALVAGRLARVFHFGRVVSFSLPAAALALLLASLLPAGYVLPAFAVALAVNGFALGLYNVNAVSLRQITPPPEFLGPVTAAYRMLSFGTIPLGALIGGILLDLVPGRVALTVVAVSLLVLTCQIFATPVRSLALLPSPAVPPGEPMTEAVDG</sequence>
<dbReference type="InterPro" id="IPR010290">
    <property type="entry name" value="TM_effector"/>
</dbReference>
<gene>
    <name evidence="9" type="ORF">KIH74_05095</name>
</gene>
<feature type="transmembrane region" description="Helical" evidence="7">
    <location>
        <begin position="42"/>
        <end position="64"/>
    </location>
</feature>
<dbReference type="Gene3D" id="1.20.1250.20">
    <property type="entry name" value="MFS general substrate transporter like domains"/>
    <property type="match status" value="1"/>
</dbReference>
<evidence type="ECO:0000256" key="5">
    <source>
        <dbReference type="ARBA" id="ARBA00022989"/>
    </source>
</evidence>
<dbReference type="PANTHER" id="PTHR23513">
    <property type="entry name" value="INTEGRAL MEMBRANE EFFLUX PROTEIN-RELATED"/>
    <property type="match status" value="1"/>
</dbReference>
<feature type="transmembrane region" description="Helical" evidence="7">
    <location>
        <begin position="271"/>
        <end position="292"/>
    </location>
</feature>
<evidence type="ECO:0000256" key="4">
    <source>
        <dbReference type="ARBA" id="ARBA00022692"/>
    </source>
</evidence>
<evidence type="ECO:0000313" key="9">
    <source>
        <dbReference type="EMBL" id="MBT0768287.1"/>
    </source>
</evidence>
<keyword evidence="4 7" id="KW-0812">Transmembrane</keyword>
<feature type="transmembrane region" description="Helical" evidence="7">
    <location>
        <begin position="299"/>
        <end position="320"/>
    </location>
</feature>
<dbReference type="CDD" id="cd06173">
    <property type="entry name" value="MFS_MefA_like"/>
    <property type="match status" value="1"/>
</dbReference>
<evidence type="ECO:0000259" key="8">
    <source>
        <dbReference type="PROSITE" id="PS50850"/>
    </source>
</evidence>
<dbReference type="RefSeq" id="WP_214154588.1">
    <property type="nucleotide sequence ID" value="NZ_JAHBAY010000002.1"/>
</dbReference>
<dbReference type="InterPro" id="IPR020846">
    <property type="entry name" value="MFS_dom"/>
</dbReference>
<feature type="transmembrane region" description="Helical" evidence="7">
    <location>
        <begin position="340"/>
        <end position="361"/>
    </location>
</feature>
<dbReference type="Proteomes" id="UP001197247">
    <property type="component" value="Unassembled WGS sequence"/>
</dbReference>
<keyword evidence="3" id="KW-1003">Cell membrane</keyword>
<reference evidence="9 10" key="1">
    <citation type="submission" date="2021-05" db="EMBL/GenBank/DDBJ databases">
        <title>Kineosporia and Streptomyces sp. nov. two new marine actinobacteria isolated from Coral.</title>
        <authorList>
            <person name="Buangrab K."/>
            <person name="Sutthacheep M."/>
            <person name="Yeemin T."/>
            <person name="Harunari E."/>
            <person name="Igarashi Y."/>
            <person name="Kanchanasin P."/>
            <person name="Tanasupawat S."/>
            <person name="Phongsopitanun W."/>
        </authorList>
    </citation>
    <scope>NUCLEOTIDE SEQUENCE [LARGE SCALE GENOMIC DNA]</scope>
    <source>
        <strain evidence="9 10">J2-2</strain>
    </source>
</reference>
<evidence type="ECO:0000256" key="6">
    <source>
        <dbReference type="ARBA" id="ARBA00023136"/>
    </source>
</evidence>
<dbReference type="EMBL" id="JAHBAY010000002">
    <property type="protein sequence ID" value="MBT0768287.1"/>
    <property type="molecule type" value="Genomic_DNA"/>
</dbReference>
<organism evidence="9 10">
    <name type="scientific">Kineosporia corallincola</name>
    <dbReference type="NCBI Taxonomy" id="2835133"/>
    <lineage>
        <taxon>Bacteria</taxon>
        <taxon>Bacillati</taxon>
        <taxon>Actinomycetota</taxon>
        <taxon>Actinomycetes</taxon>
        <taxon>Kineosporiales</taxon>
        <taxon>Kineosporiaceae</taxon>
        <taxon>Kineosporia</taxon>
    </lineage>
</organism>
<dbReference type="InterPro" id="IPR036259">
    <property type="entry name" value="MFS_trans_sf"/>
</dbReference>
<evidence type="ECO:0000256" key="1">
    <source>
        <dbReference type="ARBA" id="ARBA00004651"/>
    </source>
</evidence>
<keyword evidence="2" id="KW-0813">Transport</keyword>
<keyword evidence="10" id="KW-1185">Reference proteome</keyword>
<dbReference type="PANTHER" id="PTHR23513:SF6">
    <property type="entry name" value="MAJOR FACILITATOR SUPERFAMILY ASSOCIATED DOMAIN-CONTAINING PROTEIN"/>
    <property type="match status" value="1"/>
</dbReference>
<name>A0ABS5TB42_9ACTN</name>
<comment type="caution">
    <text evidence="9">The sequence shown here is derived from an EMBL/GenBank/DDBJ whole genome shotgun (WGS) entry which is preliminary data.</text>
</comment>
<feature type="transmembrane region" description="Helical" evidence="7">
    <location>
        <begin position="164"/>
        <end position="182"/>
    </location>
</feature>
<feature type="domain" description="Major facilitator superfamily (MFS) profile" evidence="8">
    <location>
        <begin position="173"/>
        <end position="412"/>
    </location>
</feature>
<comment type="subcellular location">
    <subcellularLocation>
        <location evidence="1">Cell membrane</location>
        <topology evidence="1">Multi-pass membrane protein</topology>
    </subcellularLocation>
</comment>
<evidence type="ECO:0000256" key="7">
    <source>
        <dbReference type="SAM" id="Phobius"/>
    </source>
</evidence>
<accession>A0ABS5TB42</accession>
<evidence type="ECO:0000256" key="3">
    <source>
        <dbReference type="ARBA" id="ARBA00022475"/>
    </source>
</evidence>
<dbReference type="PROSITE" id="PS50850">
    <property type="entry name" value="MFS"/>
    <property type="match status" value="1"/>
</dbReference>
<evidence type="ECO:0000256" key="2">
    <source>
        <dbReference type="ARBA" id="ARBA00022448"/>
    </source>
</evidence>
<protein>
    <submittedName>
        <fullName evidence="9">MFS transporter</fullName>
    </submittedName>
</protein>
<proteinExistence type="predicted"/>
<feature type="transmembrane region" description="Helical" evidence="7">
    <location>
        <begin position="368"/>
        <end position="386"/>
    </location>
</feature>
<dbReference type="SUPFAM" id="SSF103473">
    <property type="entry name" value="MFS general substrate transporter"/>
    <property type="match status" value="1"/>
</dbReference>
<dbReference type="Pfam" id="PF05977">
    <property type="entry name" value="MFS_3"/>
    <property type="match status" value="1"/>
</dbReference>
<feature type="transmembrane region" description="Helical" evidence="7">
    <location>
        <begin position="71"/>
        <end position="92"/>
    </location>
</feature>
<keyword evidence="6 7" id="KW-0472">Membrane</keyword>